<dbReference type="GeneID" id="10499333"/>
<dbReference type="GO" id="GO:0031154">
    <property type="term" value="P:culmination involved in sorocarp development"/>
    <property type="evidence" value="ECO:0007669"/>
    <property type="project" value="EnsemblProtists"/>
</dbReference>
<dbReference type="PANTHER" id="PTHR10972:SF78">
    <property type="entry name" value="OXYSTEROL-BINDING PROTEIN 1-RELATED"/>
    <property type="match status" value="1"/>
</dbReference>
<dbReference type="AlphaFoldDB" id="F0ZN23"/>
<accession>F0ZN23</accession>
<dbReference type="SUPFAM" id="SSF144000">
    <property type="entry name" value="Oxysterol-binding protein-like"/>
    <property type="match status" value="1"/>
</dbReference>
<dbReference type="Gene3D" id="3.30.70.3490">
    <property type="match status" value="1"/>
</dbReference>
<dbReference type="Proteomes" id="UP000001064">
    <property type="component" value="Unassembled WGS sequence"/>
</dbReference>
<dbReference type="InParanoid" id="F0ZN23"/>
<keyword evidence="3" id="KW-1185">Reference proteome</keyword>
<dbReference type="GO" id="GO:0005829">
    <property type="term" value="C:cytosol"/>
    <property type="evidence" value="ECO:0000318"/>
    <property type="project" value="GO_Central"/>
</dbReference>
<name>F0ZN23_DICPU</name>
<dbReference type="Gene3D" id="2.40.160.120">
    <property type="match status" value="1"/>
</dbReference>
<evidence type="ECO:0008006" key="4">
    <source>
        <dbReference type="Google" id="ProtNLM"/>
    </source>
</evidence>
<dbReference type="GO" id="GO:0032934">
    <property type="term" value="F:sterol binding"/>
    <property type="evidence" value="ECO:0000318"/>
    <property type="project" value="GO_Central"/>
</dbReference>
<sequence length="348" mass="40118">MEELDGSSSRISAIAKMIKKVSVGSDISNISMPGSFILPKSTLSYFTENFSSYFQELLKANKIDDDLERFLQVQKYLFTTLRETEDTTRKPLNPILGETWGAQIVVKDSDGNEIADSHFFAEQISHHPPISSSCIYNKRENVRVNFCQPVRSQFMGTYVKISFEGLNHIYLGNYNETISFTAVPLAIRFFRGFSEYVGKCQMTSDKHDYRIKANYLSKPLIGGVYNGFECKVYKGKEKLFKIKGTWTGEIKITDLKTNETTLFFKRPERDIKVVFPENILPTDSNIVWKGVFDAHKNGDVKSMSSEKVKVEEEQRKIAAKRKEENEEWKPAHYHKNDKGLWELNQYKD</sequence>
<dbReference type="KEGG" id="dpp:DICPUDRAFT_55652"/>
<dbReference type="GO" id="GO:0016020">
    <property type="term" value="C:membrane"/>
    <property type="evidence" value="ECO:0000318"/>
    <property type="project" value="GO_Central"/>
</dbReference>
<dbReference type="InterPro" id="IPR037239">
    <property type="entry name" value="OSBP_sf"/>
</dbReference>
<evidence type="ECO:0000313" key="2">
    <source>
        <dbReference type="EMBL" id="EGC34666.1"/>
    </source>
</evidence>
<evidence type="ECO:0000313" key="3">
    <source>
        <dbReference type="Proteomes" id="UP000001064"/>
    </source>
</evidence>
<reference evidence="3" key="1">
    <citation type="journal article" date="2011" name="Genome Biol.">
        <title>Comparative genomics of the social amoebae Dictyostelium discoideum and Dictyostelium purpureum.</title>
        <authorList>
            <consortium name="US DOE Joint Genome Institute (JGI-PGF)"/>
            <person name="Sucgang R."/>
            <person name="Kuo A."/>
            <person name="Tian X."/>
            <person name="Salerno W."/>
            <person name="Parikh A."/>
            <person name="Feasley C.L."/>
            <person name="Dalin E."/>
            <person name="Tu H."/>
            <person name="Huang E."/>
            <person name="Barry K."/>
            <person name="Lindquist E."/>
            <person name="Shapiro H."/>
            <person name="Bruce D."/>
            <person name="Schmutz J."/>
            <person name="Salamov A."/>
            <person name="Fey P."/>
            <person name="Gaudet P."/>
            <person name="Anjard C."/>
            <person name="Babu M.M."/>
            <person name="Basu S."/>
            <person name="Bushmanova Y."/>
            <person name="van der Wel H."/>
            <person name="Katoh-Kurasawa M."/>
            <person name="Dinh C."/>
            <person name="Coutinho P.M."/>
            <person name="Saito T."/>
            <person name="Elias M."/>
            <person name="Schaap P."/>
            <person name="Kay R.R."/>
            <person name="Henrissat B."/>
            <person name="Eichinger L."/>
            <person name="Rivero F."/>
            <person name="Putnam N.H."/>
            <person name="West C.M."/>
            <person name="Loomis W.F."/>
            <person name="Chisholm R.L."/>
            <person name="Shaulsky G."/>
            <person name="Strassmann J.E."/>
            <person name="Queller D.C."/>
            <person name="Kuspa A."/>
            <person name="Grigoriev I.V."/>
        </authorList>
    </citation>
    <scope>NUCLEOTIDE SEQUENCE [LARGE SCALE GENOMIC DNA]</scope>
    <source>
        <strain evidence="3">QSDP1</strain>
    </source>
</reference>
<dbReference type="GO" id="GO:0048471">
    <property type="term" value="C:perinuclear region of cytoplasm"/>
    <property type="evidence" value="ECO:0007669"/>
    <property type="project" value="EnsemblProtists"/>
</dbReference>
<dbReference type="RefSeq" id="XP_003288803.1">
    <property type="nucleotide sequence ID" value="XM_003288755.1"/>
</dbReference>
<dbReference type="VEuPathDB" id="AmoebaDB:DICPUDRAFT_55652"/>
<protein>
    <recommendedName>
        <fullName evidence="4">Oxysterol binding family protein</fullName>
    </recommendedName>
</protein>
<gene>
    <name evidence="2" type="ORF">DICPUDRAFT_55652</name>
</gene>
<dbReference type="InterPro" id="IPR000648">
    <property type="entry name" value="Oxysterol-bd"/>
</dbReference>
<dbReference type="Gene3D" id="1.10.287.2720">
    <property type="match status" value="1"/>
</dbReference>
<dbReference type="FunFam" id="3.30.70.3490:FF:000007">
    <property type="entry name" value="Oxysterol-binding protein-related protein 4B"/>
    <property type="match status" value="1"/>
</dbReference>
<evidence type="ECO:0000256" key="1">
    <source>
        <dbReference type="ARBA" id="ARBA00008842"/>
    </source>
</evidence>
<comment type="similarity">
    <text evidence="1">Belongs to the OSBP family.</text>
</comment>
<dbReference type="OrthoDB" id="14833at2759"/>
<proteinExistence type="inferred from homology"/>
<organism evidence="2 3">
    <name type="scientific">Dictyostelium purpureum</name>
    <name type="common">Slime mold</name>
    <dbReference type="NCBI Taxonomy" id="5786"/>
    <lineage>
        <taxon>Eukaryota</taxon>
        <taxon>Amoebozoa</taxon>
        <taxon>Evosea</taxon>
        <taxon>Eumycetozoa</taxon>
        <taxon>Dictyostelia</taxon>
        <taxon>Dictyosteliales</taxon>
        <taxon>Dictyosteliaceae</taxon>
        <taxon>Dictyostelium</taxon>
    </lineage>
</organism>
<dbReference type="GO" id="GO:0071944">
    <property type="term" value="C:cell periphery"/>
    <property type="evidence" value="ECO:0007669"/>
    <property type="project" value="EnsemblProtists"/>
</dbReference>
<dbReference type="Pfam" id="PF01237">
    <property type="entry name" value="Oxysterol_BP"/>
    <property type="match status" value="1"/>
</dbReference>
<dbReference type="PANTHER" id="PTHR10972">
    <property type="entry name" value="OXYSTEROL-BINDING PROTEIN-RELATED"/>
    <property type="match status" value="1"/>
</dbReference>
<dbReference type="OMA" id="WEPLFFK"/>
<dbReference type="FunFam" id="2.40.160.120:FF:000011">
    <property type="entry name" value="Oxysterol-binding protein-related protein 4C"/>
    <property type="match status" value="1"/>
</dbReference>
<dbReference type="eggNOG" id="KOG2210">
    <property type="taxonomic scope" value="Eukaryota"/>
</dbReference>
<dbReference type="EMBL" id="GL871088">
    <property type="protein sequence ID" value="EGC34666.1"/>
    <property type="molecule type" value="Genomic_DNA"/>
</dbReference>